<dbReference type="SUPFAM" id="SSF53098">
    <property type="entry name" value="Ribonuclease H-like"/>
    <property type="match status" value="1"/>
</dbReference>
<protein>
    <recommendedName>
        <fullName evidence="2">RNase H type-1 domain-containing protein</fullName>
    </recommendedName>
</protein>
<dbReference type="InterPro" id="IPR053151">
    <property type="entry name" value="RNase_H-like"/>
</dbReference>
<evidence type="ECO:0000256" key="1">
    <source>
        <dbReference type="SAM" id="MobiDB-lite"/>
    </source>
</evidence>
<dbReference type="InterPro" id="IPR002156">
    <property type="entry name" value="RNaseH_domain"/>
</dbReference>
<sequence>MPLVSDEVTCGGKNGGAAREEGSPIVSLPPMSVLHTCMDLVNAPIMEEVVVEGLDLKSVGPVFEGSTTEIVNIHGSRRKVRLLSDVIQSVLSPEERELPAKYSSKKGRGRLLDWCKLNVDETQDHSSGFTACGGLIRDHNGRWVRDFAHLLGVCSSIKVELWAVHEGLVQAWALGLRRVVVEVDSTLVLCLLSQHPGMVLSMIIVQHLLTLLGRDWSVNLVHFFRETNVVADSLAQLL</sequence>
<comment type="caution">
    <text evidence="3">The sequence shown here is derived from an EMBL/GenBank/DDBJ whole genome shotgun (WGS) entry which is preliminary data.</text>
</comment>
<dbReference type="Proteomes" id="UP001396334">
    <property type="component" value="Unassembled WGS sequence"/>
</dbReference>
<feature type="region of interest" description="Disordered" evidence="1">
    <location>
        <begin position="1"/>
        <end position="22"/>
    </location>
</feature>
<dbReference type="Gene3D" id="3.30.420.10">
    <property type="entry name" value="Ribonuclease H-like superfamily/Ribonuclease H"/>
    <property type="match status" value="1"/>
</dbReference>
<evidence type="ECO:0000313" key="4">
    <source>
        <dbReference type="Proteomes" id="UP001396334"/>
    </source>
</evidence>
<dbReference type="InterPro" id="IPR012337">
    <property type="entry name" value="RNaseH-like_sf"/>
</dbReference>
<feature type="domain" description="RNase H type-1" evidence="2">
    <location>
        <begin position="119"/>
        <end position="236"/>
    </location>
</feature>
<dbReference type="PANTHER" id="PTHR47723:SF13">
    <property type="entry name" value="PUTATIVE-RELATED"/>
    <property type="match status" value="1"/>
</dbReference>
<evidence type="ECO:0000259" key="2">
    <source>
        <dbReference type="Pfam" id="PF13456"/>
    </source>
</evidence>
<gene>
    <name evidence="3" type="ORF">V6N11_040169</name>
</gene>
<proteinExistence type="predicted"/>
<name>A0ABR2RGN9_9ROSI</name>
<dbReference type="InterPro" id="IPR036397">
    <property type="entry name" value="RNaseH_sf"/>
</dbReference>
<dbReference type="EMBL" id="JBBPBN010000022">
    <property type="protein sequence ID" value="KAK9012100.1"/>
    <property type="molecule type" value="Genomic_DNA"/>
</dbReference>
<evidence type="ECO:0000313" key="3">
    <source>
        <dbReference type="EMBL" id="KAK9012100.1"/>
    </source>
</evidence>
<dbReference type="CDD" id="cd06222">
    <property type="entry name" value="RNase_H_like"/>
    <property type="match status" value="1"/>
</dbReference>
<dbReference type="Pfam" id="PF13456">
    <property type="entry name" value="RVT_3"/>
    <property type="match status" value="1"/>
</dbReference>
<dbReference type="InterPro" id="IPR044730">
    <property type="entry name" value="RNase_H-like_dom_plant"/>
</dbReference>
<keyword evidence="4" id="KW-1185">Reference proteome</keyword>
<dbReference type="PANTHER" id="PTHR47723">
    <property type="entry name" value="OS05G0353850 PROTEIN"/>
    <property type="match status" value="1"/>
</dbReference>
<organism evidence="3 4">
    <name type="scientific">Hibiscus sabdariffa</name>
    <name type="common">roselle</name>
    <dbReference type="NCBI Taxonomy" id="183260"/>
    <lineage>
        <taxon>Eukaryota</taxon>
        <taxon>Viridiplantae</taxon>
        <taxon>Streptophyta</taxon>
        <taxon>Embryophyta</taxon>
        <taxon>Tracheophyta</taxon>
        <taxon>Spermatophyta</taxon>
        <taxon>Magnoliopsida</taxon>
        <taxon>eudicotyledons</taxon>
        <taxon>Gunneridae</taxon>
        <taxon>Pentapetalae</taxon>
        <taxon>rosids</taxon>
        <taxon>malvids</taxon>
        <taxon>Malvales</taxon>
        <taxon>Malvaceae</taxon>
        <taxon>Malvoideae</taxon>
        <taxon>Hibiscus</taxon>
    </lineage>
</organism>
<reference evidence="3 4" key="1">
    <citation type="journal article" date="2024" name="G3 (Bethesda)">
        <title>Genome assembly of Hibiscus sabdariffa L. provides insights into metabolisms of medicinal natural products.</title>
        <authorList>
            <person name="Kim T."/>
        </authorList>
    </citation>
    <scope>NUCLEOTIDE SEQUENCE [LARGE SCALE GENOMIC DNA]</scope>
    <source>
        <strain evidence="3">TK-2024</strain>
        <tissue evidence="3">Old leaves</tissue>
    </source>
</reference>
<accession>A0ABR2RGN9</accession>